<accession>A0A4Q1K1P1</accession>
<gene>
    <name evidence="1" type="ORF">EQG63_08410</name>
</gene>
<dbReference type="AlphaFoldDB" id="A0A4Q1K1P1"/>
<name>A0A4Q1K1P1_9FLAO</name>
<comment type="caution">
    <text evidence="1">The sequence shown here is derived from an EMBL/GenBank/DDBJ whole genome shotgun (WGS) entry which is preliminary data.</text>
</comment>
<evidence type="ECO:0000313" key="1">
    <source>
        <dbReference type="EMBL" id="RXR18282.1"/>
    </source>
</evidence>
<protein>
    <submittedName>
        <fullName evidence="1">Uncharacterized protein</fullName>
    </submittedName>
</protein>
<sequence length="161" mass="17842">MKKLILVLGLLGVIVSCKPKQQLVSTTVDRKSQVAMKGSWTLTSVSFPGSEYFKVTSFEVADAKCFEGSTWEFVSNNDTGKMALTKSGCPAYASDFKWYVTKEQQVVLKFLNEGDKARKVTSGYILALGNQTLESFQLTDVVQVGNNKAKVVYQFKKNNSK</sequence>
<proteinExistence type="predicted"/>
<dbReference type="PROSITE" id="PS51257">
    <property type="entry name" value="PROKAR_LIPOPROTEIN"/>
    <property type="match status" value="1"/>
</dbReference>
<organism evidence="1 2">
    <name type="scientific">Flavobacterium amnicola</name>
    <dbReference type="NCBI Taxonomy" id="2506422"/>
    <lineage>
        <taxon>Bacteria</taxon>
        <taxon>Pseudomonadati</taxon>
        <taxon>Bacteroidota</taxon>
        <taxon>Flavobacteriia</taxon>
        <taxon>Flavobacteriales</taxon>
        <taxon>Flavobacteriaceae</taxon>
        <taxon>Flavobacterium</taxon>
    </lineage>
</organism>
<dbReference type="EMBL" id="SBKO01000003">
    <property type="protein sequence ID" value="RXR18282.1"/>
    <property type="molecule type" value="Genomic_DNA"/>
</dbReference>
<dbReference type="Proteomes" id="UP000290283">
    <property type="component" value="Unassembled WGS sequence"/>
</dbReference>
<keyword evidence="2" id="KW-1185">Reference proteome</keyword>
<dbReference type="OrthoDB" id="1121756at2"/>
<reference evidence="2" key="1">
    <citation type="submission" date="2019-01" db="EMBL/GenBank/DDBJ databases">
        <title>Cytophagaceae bacterium strain CAR-16.</title>
        <authorList>
            <person name="Chen W.-M."/>
        </authorList>
    </citation>
    <scope>NUCLEOTIDE SEQUENCE [LARGE SCALE GENOMIC DNA]</scope>
    <source>
        <strain evidence="2">LLJ-11</strain>
    </source>
</reference>
<dbReference type="RefSeq" id="WP_129435931.1">
    <property type="nucleotide sequence ID" value="NZ_SBKO01000003.1"/>
</dbReference>
<evidence type="ECO:0000313" key="2">
    <source>
        <dbReference type="Proteomes" id="UP000290283"/>
    </source>
</evidence>